<dbReference type="InterPro" id="IPR029759">
    <property type="entry name" value="GPX_AS"/>
</dbReference>
<evidence type="ECO:0000256" key="3">
    <source>
        <dbReference type="ARBA" id="ARBA00023002"/>
    </source>
</evidence>
<comment type="similarity">
    <text evidence="1 4">Belongs to the glutathione peroxidase family.</text>
</comment>
<evidence type="ECO:0000256" key="5">
    <source>
        <dbReference type="SAM" id="SignalP"/>
    </source>
</evidence>
<dbReference type="PROSITE" id="PS00460">
    <property type="entry name" value="GLUTATHIONE_PEROXID_1"/>
    <property type="match status" value="1"/>
</dbReference>
<keyword evidence="2 4" id="KW-0575">Peroxidase</keyword>
<dbReference type="CDD" id="cd00340">
    <property type="entry name" value="GSH_Peroxidase"/>
    <property type="match status" value="1"/>
</dbReference>
<feature type="domain" description="Thioredoxin" evidence="6">
    <location>
        <begin position="40"/>
        <end position="209"/>
    </location>
</feature>
<evidence type="ECO:0000313" key="8">
    <source>
        <dbReference type="Proteomes" id="UP000721236"/>
    </source>
</evidence>
<organism evidence="7 8">
    <name type="scientific">Cupriavidus respiraculi</name>
    <dbReference type="NCBI Taxonomy" id="195930"/>
    <lineage>
        <taxon>Bacteria</taxon>
        <taxon>Pseudomonadati</taxon>
        <taxon>Pseudomonadota</taxon>
        <taxon>Betaproteobacteria</taxon>
        <taxon>Burkholderiales</taxon>
        <taxon>Burkholderiaceae</taxon>
        <taxon>Cupriavidus</taxon>
    </lineage>
</organism>
<name>A0ABN7ZA72_9BURK</name>
<keyword evidence="3 4" id="KW-0560">Oxidoreductase</keyword>
<evidence type="ECO:0000256" key="2">
    <source>
        <dbReference type="ARBA" id="ARBA00022559"/>
    </source>
</evidence>
<dbReference type="GO" id="GO:0004601">
    <property type="term" value="F:peroxidase activity"/>
    <property type="evidence" value="ECO:0007669"/>
    <property type="project" value="UniProtKB-KW"/>
</dbReference>
<comment type="caution">
    <text evidence="7">The sequence shown here is derived from an EMBL/GenBank/DDBJ whole genome shotgun (WGS) entry which is preliminary data.</text>
</comment>
<evidence type="ECO:0000259" key="6">
    <source>
        <dbReference type="PROSITE" id="PS51352"/>
    </source>
</evidence>
<keyword evidence="5" id="KW-0732">Signal</keyword>
<dbReference type="PANTHER" id="PTHR11592:SF44">
    <property type="entry name" value="GLUTATHIONE PEROXIDASE"/>
    <property type="match status" value="1"/>
</dbReference>
<dbReference type="Gene3D" id="3.40.30.10">
    <property type="entry name" value="Glutaredoxin"/>
    <property type="match status" value="1"/>
</dbReference>
<dbReference type="SUPFAM" id="SSF52833">
    <property type="entry name" value="Thioredoxin-like"/>
    <property type="match status" value="1"/>
</dbReference>
<dbReference type="Proteomes" id="UP000721236">
    <property type="component" value="Unassembled WGS sequence"/>
</dbReference>
<dbReference type="RefSeq" id="WP_224044062.1">
    <property type="nucleotide sequence ID" value="NZ_CAJZAH010000007.1"/>
</dbReference>
<keyword evidence="8" id="KW-1185">Reference proteome</keyword>
<accession>A0ABN7ZA72</accession>
<dbReference type="PRINTS" id="PR01011">
    <property type="entry name" value="GLUTPROXDASE"/>
</dbReference>
<sequence>MRRANPPALGHPLSHCAAALLCAAVSFGAAAAEPAAGAAARPGQPATAASGSCPATLDFRFPRLQDEAPQNLCQYAGKVVLVVNTASYCGFTPQYEGLEALYAKYRERGLVVLGFPSNDFSQEPGSAKEIADFCYNTYGVKFPMMAKTHVRGADANPMYALLARESGDTPKWNFYKYLLDRNGRVVGSYGSKVSPSDKQLVARIEQLLAAPR</sequence>
<dbReference type="InterPro" id="IPR013766">
    <property type="entry name" value="Thioredoxin_domain"/>
</dbReference>
<evidence type="ECO:0000313" key="7">
    <source>
        <dbReference type="EMBL" id="CAG9182148.1"/>
    </source>
</evidence>
<dbReference type="InterPro" id="IPR036249">
    <property type="entry name" value="Thioredoxin-like_sf"/>
</dbReference>
<dbReference type="InterPro" id="IPR000889">
    <property type="entry name" value="Glutathione_peroxidase"/>
</dbReference>
<dbReference type="Pfam" id="PF00255">
    <property type="entry name" value="GSHPx"/>
    <property type="match status" value="1"/>
</dbReference>
<dbReference type="PANTHER" id="PTHR11592">
    <property type="entry name" value="GLUTATHIONE PEROXIDASE"/>
    <property type="match status" value="1"/>
</dbReference>
<protein>
    <recommendedName>
        <fullName evidence="4">Glutathione peroxidase</fullName>
    </recommendedName>
</protein>
<feature type="signal peptide" evidence="5">
    <location>
        <begin position="1"/>
        <end position="31"/>
    </location>
</feature>
<evidence type="ECO:0000256" key="1">
    <source>
        <dbReference type="ARBA" id="ARBA00006926"/>
    </source>
</evidence>
<dbReference type="PROSITE" id="PS51355">
    <property type="entry name" value="GLUTATHIONE_PEROXID_3"/>
    <property type="match status" value="1"/>
</dbReference>
<proteinExistence type="inferred from homology"/>
<evidence type="ECO:0000256" key="4">
    <source>
        <dbReference type="RuleBase" id="RU000499"/>
    </source>
</evidence>
<dbReference type="EMBL" id="CAJZAH010000007">
    <property type="protein sequence ID" value="CAG9182148.1"/>
    <property type="molecule type" value="Genomic_DNA"/>
</dbReference>
<feature type="chain" id="PRO_5045154835" description="Glutathione peroxidase" evidence="5">
    <location>
        <begin position="32"/>
        <end position="212"/>
    </location>
</feature>
<dbReference type="PROSITE" id="PS51352">
    <property type="entry name" value="THIOREDOXIN_2"/>
    <property type="match status" value="1"/>
</dbReference>
<reference evidence="7 8" key="1">
    <citation type="submission" date="2021-08" db="EMBL/GenBank/DDBJ databases">
        <authorList>
            <person name="Peeters C."/>
        </authorList>
    </citation>
    <scope>NUCLEOTIDE SEQUENCE [LARGE SCALE GENOMIC DNA]</scope>
    <source>
        <strain evidence="7 8">LMG 21510</strain>
    </source>
</reference>
<gene>
    <name evidence="7" type="primary">btuE</name>
    <name evidence="7" type="ORF">LMG21510_04483</name>
</gene>